<dbReference type="GeneID" id="73327974"/>
<reference evidence="1 2" key="1">
    <citation type="submission" date="2022-03" db="EMBL/GenBank/DDBJ databases">
        <title>Genome data of Colletotrichum spp.</title>
        <authorList>
            <person name="Utami Y.D."/>
            <person name="Hiruma K."/>
        </authorList>
    </citation>
    <scope>NUCLEOTIDE SEQUENCE [LARGE SCALE GENOMIC DNA]</scope>
    <source>
        <strain evidence="1 2">MAFF 239500</strain>
    </source>
</reference>
<accession>A0AA37LE54</accession>
<sequence length="60" mass="6245">MSRHRYYSMASLLRGSTAAAAGELRDAVAAGTQTQAMGIARDRPPKTVVVAGRFPEAPGA</sequence>
<proteinExistence type="predicted"/>
<keyword evidence="2" id="KW-1185">Reference proteome</keyword>
<organism evidence="1 2">
    <name type="scientific">Colletotrichum spaethianum</name>
    <dbReference type="NCBI Taxonomy" id="700344"/>
    <lineage>
        <taxon>Eukaryota</taxon>
        <taxon>Fungi</taxon>
        <taxon>Dikarya</taxon>
        <taxon>Ascomycota</taxon>
        <taxon>Pezizomycotina</taxon>
        <taxon>Sordariomycetes</taxon>
        <taxon>Hypocreomycetidae</taxon>
        <taxon>Glomerellales</taxon>
        <taxon>Glomerellaceae</taxon>
        <taxon>Colletotrichum</taxon>
        <taxon>Colletotrichum spaethianum species complex</taxon>
    </lineage>
</organism>
<dbReference type="RefSeq" id="XP_049129341.1">
    <property type="nucleotide sequence ID" value="XM_049273384.1"/>
</dbReference>
<dbReference type="Proteomes" id="UP001055115">
    <property type="component" value="Unassembled WGS sequence"/>
</dbReference>
<comment type="caution">
    <text evidence="1">The sequence shown here is derived from an EMBL/GenBank/DDBJ whole genome shotgun (WGS) entry which is preliminary data.</text>
</comment>
<gene>
    <name evidence="1" type="ORF">ColSpa_07172</name>
</gene>
<evidence type="ECO:0000313" key="1">
    <source>
        <dbReference type="EMBL" id="GKT46991.1"/>
    </source>
</evidence>
<evidence type="ECO:0000313" key="2">
    <source>
        <dbReference type="Proteomes" id="UP001055115"/>
    </source>
</evidence>
<protein>
    <submittedName>
        <fullName evidence="1">Uncharacterized protein</fullName>
    </submittedName>
</protein>
<dbReference type="AlphaFoldDB" id="A0AA37LE54"/>
<dbReference type="EMBL" id="BQXU01000018">
    <property type="protein sequence ID" value="GKT46991.1"/>
    <property type="molecule type" value="Genomic_DNA"/>
</dbReference>
<name>A0AA37LE54_9PEZI</name>